<dbReference type="AlphaFoldDB" id="A0AAV1I0W5"/>
<dbReference type="Proteomes" id="UP001314263">
    <property type="component" value="Unassembled WGS sequence"/>
</dbReference>
<feature type="chain" id="PRO_5043314820" evidence="5">
    <location>
        <begin position="18"/>
        <end position="509"/>
    </location>
</feature>
<evidence type="ECO:0000256" key="3">
    <source>
        <dbReference type="ARBA" id="ARBA00022827"/>
    </source>
</evidence>
<proteinExistence type="predicted"/>
<evidence type="ECO:0000313" key="7">
    <source>
        <dbReference type="Proteomes" id="UP001314263"/>
    </source>
</evidence>
<keyword evidence="4" id="KW-0560">Oxidoreductase</keyword>
<comment type="caution">
    <text evidence="6">The sequence shown here is derived from an EMBL/GenBank/DDBJ whole genome shotgun (WGS) entry which is preliminary data.</text>
</comment>
<accession>A0AAV1I0W5</accession>
<dbReference type="EMBL" id="CAUYUE010000005">
    <property type="protein sequence ID" value="CAK0771575.1"/>
    <property type="molecule type" value="Genomic_DNA"/>
</dbReference>
<keyword evidence="2" id="KW-0285">Flavoprotein</keyword>
<keyword evidence="3" id="KW-0274">FAD</keyword>
<name>A0AAV1I0W5_9CHLO</name>
<evidence type="ECO:0000256" key="4">
    <source>
        <dbReference type="ARBA" id="ARBA00023002"/>
    </source>
</evidence>
<reference evidence="6 7" key="1">
    <citation type="submission" date="2023-10" db="EMBL/GenBank/DDBJ databases">
        <authorList>
            <person name="Maclean D."/>
            <person name="Macfadyen A."/>
        </authorList>
    </citation>
    <scope>NUCLEOTIDE SEQUENCE [LARGE SCALE GENOMIC DNA]</scope>
</reference>
<dbReference type="PANTHER" id="PTHR46028">
    <property type="entry name" value="KYNURENINE 3-MONOOXYGENASE"/>
    <property type="match status" value="1"/>
</dbReference>
<dbReference type="PANTHER" id="PTHR46028:SF2">
    <property type="entry name" value="KYNURENINE 3-MONOOXYGENASE"/>
    <property type="match status" value="1"/>
</dbReference>
<gene>
    <name evidence="6" type="ORF">CVIRNUC_003874</name>
</gene>
<evidence type="ECO:0000256" key="2">
    <source>
        <dbReference type="ARBA" id="ARBA00022630"/>
    </source>
</evidence>
<sequence length="509" mass="54205">MALLLAQLGWLVNVYDARQRTGDAWDAPSAAHAQNVVLGRRAHAALQSADALEQVEQCSVRLLGQIDVRQGGFDTMVRWPFKALSISEPDLAGALIRLGQTRHPQQIRYHFGHRCTAVDFSSHGANFLHERSSPADHIASSAVFIKKSPPADLLIGADGPRSAMRAAMQTQTPMFGFSQVFSAREVHKSLLVVSEPAAESAETSTATWQPRWRTGGRLQLTQALYRLDCRLDGQPITCQLLPNQDGSFAMSVRGQGLVACSTVADCQRLFATAFPQVVEALGMDEGTYQAFVSAPLCSEPLISCSRFHHSSAVLLGSAAHATFPDMHVSASAGLEDCVSLAEALEEHGAGSPAVRRAAQALTAARRPPALAAARLAAYAATPRSVFAQALSGLRFHVLLACSSSLSSVGLLPWELKLLSSDQDQTQLQSWRMQDTLLAMLILLSAVAAITLMTAELGTKVAGNSALAERLGALIACAKSMAGSLPKVCAAILAACTEGQRAFTMQLQKG</sequence>
<feature type="signal peptide" evidence="5">
    <location>
        <begin position="1"/>
        <end position="17"/>
    </location>
</feature>
<dbReference type="InterPro" id="IPR036188">
    <property type="entry name" value="FAD/NAD-bd_sf"/>
</dbReference>
<keyword evidence="5" id="KW-0732">Signal</keyword>
<protein>
    <submittedName>
        <fullName evidence="6">Uncharacterized protein</fullName>
    </submittedName>
</protein>
<dbReference type="Gene3D" id="3.50.50.60">
    <property type="entry name" value="FAD/NAD(P)-binding domain"/>
    <property type="match status" value="1"/>
</dbReference>
<dbReference type="GO" id="GO:0004502">
    <property type="term" value="F:kynurenine 3-monooxygenase activity"/>
    <property type="evidence" value="ECO:0007669"/>
    <property type="project" value="TreeGrafter"/>
</dbReference>
<evidence type="ECO:0000256" key="5">
    <source>
        <dbReference type="SAM" id="SignalP"/>
    </source>
</evidence>
<dbReference type="GO" id="GO:0070189">
    <property type="term" value="P:kynurenine metabolic process"/>
    <property type="evidence" value="ECO:0007669"/>
    <property type="project" value="TreeGrafter"/>
</dbReference>
<dbReference type="SUPFAM" id="SSF51905">
    <property type="entry name" value="FAD/NAD(P)-binding domain"/>
    <property type="match status" value="1"/>
</dbReference>
<keyword evidence="7" id="KW-1185">Reference proteome</keyword>
<evidence type="ECO:0000313" key="6">
    <source>
        <dbReference type="EMBL" id="CAK0771575.1"/>
    </source>
</evidence>
<dbReference type="PRINTS" id="PR00420">
    <property type="entry name" value="RNGMNOXGNASE"/>
</dbReference>
<organism evidence="6 7">
    <name type="scientific">Coccomyxa viridis</name>
    <dbReference type="NCBI Taxonomy" id="1274662"/>
    <lineage>
        <taxon>Eukaryota</taxon>
        <taxon>Viridiplantae</taxon>
        <taxon>Chlorophyta</taxon>
        <taxon>core chlorophytes</taxon>
        <taxon>Trebouxiophyceae</taxon>
        <taxon>Trebouxiophyceae incertae sedis</taxon>
        <taxon>Coccomyxaceae</taxon>
        <taxon>Coccomyxa</taxon>
    </lineage>
</organism>
<comment type="cofactor">
    <cofactor evidence="1">
        <name>FAD</name>
        <dbReference type="ChEBI" id="CHEBI:57692"/>
    </cofactor>
</comment>
<evidence type="ECO:0000256" key="1">
    <source>
        <dbReference type="ARBA" id="ARBA00001974"/>
    </source>
</evidence>